<dbReference type="EMBL" id="PDCK01000042">
    <property type="protein sequence ID" value="PRQ38393.1"/>
    <property type="molecule type" value="Genomic_DNA"/>
</dbReference>
<organism evidence="3 4">
    <name type="scientific">Rosa chinensis</name>
    <name type="common">China rose</name>
    <dbReference type="NCBI Taxonomy" id="74649"/>
    <lineage>
        <taxon>Eukaryota</taxon>
        <taxon>Viridiplantae</taxon>
        <taxon>Streptophyta</taxon>
        <taxon>Embryophyta</taxon>
        <taxon>Tracheophyta</taxon>
        <taxon>Spermatophyta</taxon>
        <taxon>Magnoliopsida</taxon>
        <taxon>eudicotyledons</taxon>
        <taxon>Gunneridae</taxon>
        <taxon>Pentapetalae</taxon>
        <taxon>rosids</taxon>
        <taxon>fabids</taxon>
        <taxon>Rosales</taxon>
        <taxon>Rosaceae</taxon>
        <taxon>Rosoideae</taxon>
        <taxon>Rosoideae incertae sedis</taxon>
        <taxon>Rosa</taxon>
    </lineage>
</organism>
<dbReference type="Proteomes" id="UP000238479">
    <property type="component" value="Chromosome 4"/>
</dbReference>
<keyword evidence="4" id="KW-1185">Reference proteome</keyword>
<evidence type="ECO:0000313" key="3">
    <source>
        <dbReference type="EMBL" id="PRQ38393.1"/>
    </source>
</evidence>
<dbReference type="Gramene" id="PRQ38393">
    <property type="protein sequence ID" value="PRQ38393"/>
    <property type="gene ID" value="RchiOBHm_Chr4g0413401"/>
</dbReference>
<evidence type="ECO:0000256" key="1">
    <source>
        <dbReference type="SAM" id="Phobius"/>
    </source>
</evidence>
<gene>
    <name evidence="3" type="ORF">RchiOBHm_Chr4g0413401</name>
</gene>
<comment type="caution">
    <text evidence="3">The sequence shown here is derived from an EMBL/GenBank/DDBJ whole genome shotgun (WGS) entry which is preliminary data.</text>
</comment>
<sequence length="191" mass="21343">MGKPVAGKCSQEIWFGILISSIFCFLLLRCDYSTSFPGVNNGAILFVNTQIQPIGIPKNKTISEAKQSTTYSCFGRYIYIQGDLPDKFSKDFLDNCKSLTQGSDKHNMCPYLENFGFGPEINNSEGALANESWYSTKQFSLDVIFHNKMKQYECLTNNSTLASAIYIRFMLASRTISICGIPTSLQETLSV</sequence>
<proteinExistence type="predicted"/>
<name>A0A2P6QW22_ROSCH</name>
<dbReference type="STRING" id="74649.A0A2P6QW22"/>
<dbReference type="InterPro" id="IPR040911">
    <property type="entry name" value="Exostosin_GT47"/>
</dbReference>
<dbReference type="AlphaFoldDB" id="A0A2P6QW22"/>
<keyword evidence="1" id="KW-1133">Transmembrane helix</keyword>
<evidence type="ECO:0000313" key="4">
    <source>
        <dbReference type="Proteomes" id="UP000238479"/>
    </source>
</evidence>
<reference evidence="3 4" key="1">
    <citation type="journal article" date="2018" name="Nat. Genet.">
        <title>The Rosa genome provides new insights in the design of modern roses.</title>
        <authorList>
            <person name="Bendahmane M."/>
        </authorList>
    </citation>
    <scope>NUCLEOTIDE SEQUENCE [LARGE SCALE GENOMIC DNA]</scope>
    <source>
        <strain evidence="4">cv. Old Blush</strain>
    </source>
</reference>
<feature type="transmembrane region" description="Helical" evidence="1">
    <location>
        <begin position="12"/>
        <end position="28"/>
    </location>
</feature>
<evidence type="ECO:0000259" key="2">
    <source>
        <dbReference type="Pfam" id="PF03016"/>
    </source>
</evidence>
<feature type="domain" description="Exostosin GT47" evidence="2">
    <location>
        <begin position="75"/>
        <end position="169"/>
    </location>
</feature>
<keyword evidence="1" id="KW-0472">Membrane</keyword>
<protein>
    <submittedName>
        <fullName evidence="3">Putative exostosin</fullName>
    </submittedName>
</protein>
<keyword evidence="1" id="KW-0812">Transmembrane</keyword>
<dbReference type="Pfam" id="PF03016">
    <property type="entry name" value="Exostosin_GT47"/>
    <property type="match status" value="1"/>
</dbReference>
<accession>A0A2P6QW22</accession>